<dbReference type="Gene3D" id="3.50.30.50">
    <property type="entry name" value="Putative cyclase"/>
    <property type="match status" value="1"/>
</dbReference>
<evidence type="ECO:0000256" key="3">
    <source>
        <dbReference type="ARBA" id="ARBA00011738"/>
    </source>
</evidence>
<comment type="caution">
    <text evidence="12">The sequence shown here is derived from an EMBL/GenBank/DDBJ whole genome shotgun (WGS) entry which is preliminary data.</text>
</comment>
<name>A0A1J9VC41_9BACI</name>
<evidence type="ECO:0000256" key="2">
    <source>
        <dbReference type="ARBA" id="ARBA00002204"/>
    </source>
</evidence>
<evidence type="ECO:0000256" key="1">
    <source>
        <dbReference type="ARBA" id="ARBA00001947"/>
    </source>
</evidence>
<evidence type="ECO:0000256" key="11">
    <source>
        <dbReference type="ARBA" id="ARBA00060547"/>
    </source>
</evidence>
<dbReference type="GO" id="GO:0004061">
    <property type="term" value="F:arylformamidase activity"/>
    <property type="evidence" value="ECO:0007669"/>
    <property type="project" value="UniProtKB-EC"/>
</dbReference>
<dbReference type="FunFam" id="3.50.30.50:FF:000001">
    <property type="entry name" value="Kynurenine formamidase"/>
    <property type="match status" value="1"/>
</dbReference>
<dbReference type="Pfam" id="PF04199">
    <property type="entry name" value="Cyclase"/>
    <property type="match status" value="1"/>
</dbReference>
<dbReference type="RefSeq" id="WP_071721059.1">
    <property type="nucleotide sequence ID" value="NZ_CBCSHB010000040.1"/>
</dbReference>
<evidence type="ECO:0000256" key="7">
    <source>
        <dbReference type="ARBA" id="ARBA00022801"/>
    </source>
</evidence>
<dbReference type="PANTHER" id="PTHR31118">
    <property type="entry name" value="CYCLASE-LIKE PROTEIN 2"/>
    <property type="match status" value="1"/>
</dbReference>
<keyword evidence="8" id="KW-0862">Zinc</keyword>
<gene>
    <name evidence="12" type="ORF">BAU28_18765</name>
</gene>
<proteinExistence type="predicted"/>
<evidence type="ECO:0000256" key="10">
    <source>
        <dbReference type="ARBA" id="ARBA00048496"/>
    </source>
</evidence>
<comment type="cofactor">
    <cofactor evidence="1">
        <name>Zn(2+)</name>
        <dbReference type="ChEBI" id="CHEBI:29105"/>
    </cofactor>
</comment>
<comment type="catalytic activity">
    <reaction evidence="10">
        <text>N-formyl-L-kynurenine + H2O = L-kynurenine + formate + H(+)</text>
        <dbReference type="Rhea" id="RHEA:13009"/>
        <dbReference type="ChEBI" id="CHEBI:15377"/>
        <dbReference type="ChEBI" id="CHEBI:15378"/>
        <dbReference type="ChEBI" id="CHEBI:15740"/>
        <dbReference type="ChEBI" id="CHEBI:57959"/>
        <dbReference type="ChEBI" id="CHEBI:58629"/>
        <dbReference type="EC" id="3.5.1.9"/>
    </reaction>
</comment>
<dbReference type="InterPro" id="IPR037175">
    <property type="entry name" value="KFase_sf"/>
</dbReference>
<protein>
    <recommendedName>
        <fullName evidence="5">Kynurenine formamidase</fullName>
        <ecNumber evidence="4">3.5.1.9</ecNumber>
    </recommendedName>
</protein>
<dbReference type="GO" id="GO:0046872">
    <property type="term" value="F:metal ion binding"/>
    <property type="evidence" value="ECO:0007669"/>
    <property type="project" value="UniProtKB-KW"/>
</dbReference>
<dbReference type="Proteomes" id="UP000182788">
    <property type="component" value="Unassembled WGS sequence"/>
</dbReference>
<evidence type="ECO:0000256" key="6">
    <source>
        <dbReference type="ARBA" id="ARBA00022723"/>
    </source>
</evidence>
<dbReference type="SUPFAM" id="SSF102198">
    <property type="entry name" value="Putative cyclase"/>
    <property type="match status" value="1"/>
</dbReference>
<comment type="function">
    <text evidence="2">Catalyzes the hydrolysis of N-formyl-L-kynurenine to L-kynurenine, the second step in the kynurenine pathway of tryptophan degradation.</text>
</comment>
<keyword evidence="9" id="KW-0823">Tryptophan catabolism</keyword>
<comment type="subunit">
    <text evidence="3">Homodimer.</text>
</comment>
<evidence type="ECO:0000313" key="12">
    <source>
        <dbReference type="EMBL" id="OJD73188.1"/>
    </source>
</evidence>
<organism evidence="12 13">
    <name type="scientific">Bacillus paramycoides</name>
    <dbReference type="NCBI Taxonomy" id="2026194"/>
    <lineage>
        <taxon>Bacteria</taxon>
        <taxon>Bacillati</taxon>
        <taxon>Bacillota</taxon>
        <taxon>Bacilli</taxon>
        <taxon>Bacillales</taxon>
        <taxon>Bacillaceae</taxon>
        <taxon>Bacillus</taxon>
        <taxon>Bacillus cereus group</taxon>
    </lineage>
</organism>
<dbReference type="GO" id="GO:0019441">
    <property type="term" value="P:L-tryptophan catabolic process to kynurenine"/>
    <property type="evidence" value="ECO:0007669"/>
    <property type="project" value="InterPro"/>
</dbReference>
<evidence type="ECO:0000256" key="8">
    <source>
        <dbReference type="ARBA" id="ARBA00022833"/>
    </source>
</evidence>
<evidence type="ECO:0000256" key="9">
    <source>
        <dbReference type="ARBA" id="ARBA00023079"/>
    </source>
</evidence>
<accession>A0A1J9VC41</accession>
<dbReference type="InterPro" id="IPR007325">
    <property type="entry name" value="KFase/CYL"/>
</dbReference>
<keyword evidence="6" id="KW-0479">Metal-binding</keyword>
<dbReference type="PANTHER" id="PTHR31118:SF12">
    <property type="entry name" value="CYCLASE-LIKE PROTEIN 2"/>
    <property type="match status" value="1"/>
</dbReference>
<dbReference type="EC" id="3.5.1.9" evidence="4"/>
<evidence type="ECO:0000256" key="5">
    <source>
        <dbReference type="ARBA" id="ARBA00014889"/>
    </source>
</evidence>
<dbReference type="EMBL" id="MAOI01000128">
    <property type="protein sequence ID" value="OJD73188.1"/>
    <property type="molecule type" value="Genomic_DNA"/>
</dbReference>
<evidence type="ECO:0000313" key="13">
    <source>
        <dbReference type="Proteomes" id="UP000182788"/>
    </source>
</evidence>
<dbReference type="AlphaFoldDB" id="A0A1J9VC41"/>
<keyword evidence="7" id="KW-0378">Hydrolase</keyword>
<reference evidence="12 13" key="1">
    <citation type="submission" date="2016-06" db="EMBL/GenBank/DDBJ databases">
        <title>First insights into the genetic diversity and population structure of in the Bacillus cereus group bacteria from diverse marine environments.</title>
        <authorList>
            <person name="Liu Y."/>
            <person name="Lai Q."/>
            <person name="Shao Z."/>
        </authorList>
    </citation>
    <scope>NUCLEOTIDE SEQUENCE [LARGE SCALE GENOMIC DNA]</scope>
    <source>
        <strain evidence="12 13">NH24A2</strain>
    </source>
</reference>
<dbReference type="GeneID" id="87594948"/>
<comment type="pathway">
    <text evidence="11">Amino-acid degradation; L-tryptophan degradation via kynurenine pathway; L-kynurenine from L-tryptophan: step 2/2.</text>
</comment>
<sequence>MIMTTQSNQGGILLKKVYDITVPIYEGMPVYKNKPEKQPQLSKVTNGHVTESTLKMDAHTGTHIDAPLHMINDGDTFETLDIEKLVGEAKVFDLTHVDGGITAEDLKDFDIQKGDFVLFKTKNSFDEGFNFDFIYLAESGAKLLAEKGIRGVGIDALGVERAQEGHPTHKTLFARDIIVIEGLTFKEVEAGTYFMVAAPLKLMGTDASPARVLLFQ</sequence>
<evidence type="ECO:0000256" key="4">
    <source>
        <dbReference type="ARBA" id="ARBA00012930"/>
    </source>
</evidence>